<organism evidence="3 4">
    <name type="scientific">Eptatretus burgeri</name>
    <name type="common">Inshore hagfish</name>
    <dbReference type="NCBI Taxonomy" id="7764"/>
    <lineage>
        <taxon>Eukaryota</taxon>
        <taxon>Metazoa</taxon>
        <taxon>Chordata</taxon>
        <taxon>Craniata</taxon>
        <taxon>Vertebrata</taxon>
        <taxon>Cyclostomata</taxon>
        <taxon>Myxini</taxon>
        <taxon>Myxiniformes</taxon>
        <taxon>Myxinidae</taxon>
        <taxon>Eptatretinae</taxon>
        <taxon>Eptatretus</taxon>
    </lineage>
</organism>
<dbReference type="PANTHER" id="PTHR45924:SF2">
    <property type="entry name" value="FI17866P1"/>
    <property type="match status" value="1"/>
</dbReference>
<dbReference type="Gene3D" id="1.20.900.10">
    <property type="entry name" value="Dbl homology (DH) domain"/>
    <property type="match status" value="1"/>
</dbReference>
<feature type="domain" description="DH" evidence="2">
    <location>
        <begin position="131"/>
        <end position="260"/>
    </location>
</feature>
<sequence length="285" mass="31893">MSLVVNENEVIITTLNLVSHKIVTVVAVNIVILPSPQFHTFSLPELFPQMPYMAGMVEKTSESLGLLEQTAEERSGKSMIQGNGTTGEVSQLHPSTSRRPLDASGNAATTMDSLDATRPPKVLAPHVDRVVREIIETERTYVQDLRSIVELFSRKSIKCILLHLLQGEDFDIYTQYCTNYPNSIAVLAAWMQRSPLARFLRERQAELGHSLPLGSFLLKPVQRILKYHLFLQVKAGAEGADVVMESLSVMHSVAWHINDMKRKHEHAIRLSLSTKTTTQILNSLI</sequence>
<dbReference type="InterPro" id="IPR035899">
    <property type="entry name" value="DBL_dom_sf"/>
</dbReference>
<dbReference type="PANTHER" id="PTHR45924">
    <property type="entry name" value="FI17866P1"/>
    <property type="match status" value="1"/>
</dbReference>
<dbReference type="Ensembl" id="ENSEBUT00000023387.1">
    <property type="protein sequence ID" value="ENSEBUP00000022811.1"/>
    <property type="gene ID" value="ENSEBUG00000014051.1"/>
</dbReference>
<feature type="compositionally biased region" description="Polar residues" evidence="1">
    <location>
        <begin position="78"/>
        <end position="98"/>
    </location>
</feature>
<dbReference type="GeneTree" id="ENSGT00940000156521"/>
<dbReference type="Proteomes" id="UP000694388">
    <property type="component" value="Unplaced"/>
</dbReference>
<evidence type="ECO:0000256" key="1">
    <source>
        <dbReference type="SAM" id="MobiDB-lite"/>
    </source>
</evidence>
<dbReference type="AlphaFoldDB" id="A0A8C4R1L0"/>
<evidence type="ECO:0000259" key="2">
    <source>
        <dbReference type="PROSITE" id="PS50010"/>
    </source>
</evidence>
<name>A0A8C4R1L0_EPTBU</name>
<dbReference type="InterPro" id="IPR000219">
    <property type="entry name" value="DH_dom"/>
</dbReference>
<reference evidence="3" key="2">
    <citation type="submission" date="2025-09" db="UniProtKB">
        <authorList>
            <consortium name="Ensembl"/>
        </authorList>
    </citation>
    <scope>IDENTIFICATION</scope>
</reference>
<keyword evidence="4" id="KW-1185">Reference proteome</keyword>
<dbReference type="GO" id="GO:0005085">
    <property type="term" value="F:guanyl-nucleotide exchange factor activity"/>
    <property type="evidence" value="ECO:0007669"/>
    <property type="project" value="InterPro"/>
</dbReference>
<proteinExistence type="predicted"/>
<feature type="region of interest" description="Disordered" evidence="1">
    <location>
        <begin position="70"/>
        <end position="118"/>
    </location>
</feature>
<dbReference type="GO" id="GO:0031267">
    <property type="term" value="F:small GTPase binding"/>
    <property type="evidence" value="ECO:0007669"/>
    <property type="project" value="TreeGrafter"/>
</dbReference>
<dbReference type="SUPFAM" id="SSF48065">
    <property type="entry name" value="DBL homology domain (DH-domain)"/>
    <property type="match status" value="1"/>
</dbReference>
<reference evidence="3" key="1">
    <citation type="submission" date="2025-08" db="UniProtKB">
        <authorList>
            <consortium name="Ensembl"/>
        </authorList>
    </citation>
    <scope>IDENTIFICATION</scope>
</reference>
<dbReference type="SMART" id="SM00325">
    <property type="entry name" value="RhoGEF"/>
    <property type="match status" value="1"/>
</dbReference>
<dbReference type="Pfam" id="PF00621">
    <property type="entry name" value="RhoGEF"/>
    <property type="match status" value="1"/>
</dbReference>
<protein>
    <recommendedName>
        <fullName evidence="2">DH domain-containing protein</fullName>
    </recommendedName>
</protein>
<accession>A0A8C4R1L0</accession>
<evidence type="ECO:0000313" key="4">
    <source>
        <dbReference type="Proteomes" id="UP000694388"/>
    </source>
</evidence>
<evidence type="ECO:0000313" key="3">
    <source>
        <dbReference type="Ensembl" id="ENSEBUP00000022811.1"/>
    </source>
</evidence>
<dbReference type="PROSITE" id="PS50010">
    <property type="entry name" value="DH_2"/>
    <property type="match status" value="1"/>
</dbReference>